<name>A0A9J5WD75_SOLCO</name>
<comment type="caution">
    <text evidence="1">The sequence shown here is derived from an EMBL/GenBank/DDBJ whole genome shotgun (WGS) entry which is preliminary data.</text>
</comment>
<organism evidence="1 2">
    <name type="scientific">Solanum commersonii</name>
    <name type="common">Commerson's wild potato</name>
    <name type="synonym">Commerson's nightshade</name>
    <dbReference type="NCBI Taxonomy" id="4109"/>
    <lineage>
        <taxon>Eukaryota</taxon>
        <taxon>Viridiplantae</taxon>
        <taxon>Streptophyta</taxon>
        <taxon>Embryophyta</taxon>
        <taxon>Tracheophyta</taxon>
        <taxon>Spermatophyta</taxon>
        <taxon>Magnoliopsida</taxon>
        <taxon>eudicotyledons</taxon>
        <taxon>Gunneridae</taxon>
        <taxon>Pentapetalae</taxon>
        <taxon>asterids</taxon>
        <taxon>lamiids</taxon>
        <taxon>Solanales</taxon>
        <taxon>Solanaceae</taxon>
        <taxon>Solanoideae</taxon>
        <taxon>Solaneae</taxon>
        <taxon>Solanum</taxon>
    </lineage>
</organism>
<reference evidence="1 2" key="1">
    <citation type="submission" date="2020-09" db="EMBL/GenBank/DDBJ databases">
        <title>De no assembly of potato wild relative species, Solanum commersonii.</title>
        <authorList>
            <person name="Cho K."/>
        </authorList>
    </citation>
    <scope>NUCLEOTIDE SEQUENCE [LARGE SCALE GENOMIC DNA]</scope>
    <source>
        <strain evidence="1">LZ3.2</strain>
        <tissue evidence="1">Leaf</tissue>
    </source>
</reference>
<dbReference type="Proteomes" id="UP000824120">
    <property type="component" value="Chromosome 12"/>
</dbReference>
<dbReference type="PANTHER" id="PTHR46250:SF9">
    <property type="entry name" value="MYB_SANT-LIKE DOMAIN-CONTAINING PROTEIN"/>
    <property type="match status" value="1"/>
</dbReference>
<sequence length="117" mass="13860">IKICSPTKRRSNMSQKMARVWTQEHEFTLVDGLKKFCANDWKEDNGTFKHGYLMELEQHMNVCHHNCGLQALPHIFFKNKWIDLYAKSMTFKNWPLFVDWEEIFHKDGATEHSAEGT</sequence>
<accession>A0A9J5WD75</accession>
<evidence type="ECO:0000313" key="2">
    <source>
        <dbReference type="Proteomes" id="UP000824120"/>
    </source>
</evidence>
<dbReference type="EMBL" id="JACXVP010000012">
    <property type="protein sequence ID" value="KAG5573271.1"/>
    <property type="molecule type" value="Genomic_DNA"/>
</dbReference>
<dbReference type="AlphaFoldDB" id="A0A9J5WD75"/>
<evidence type="ECO:0000313" key="1">
    <source>
        <dbReference type="EMBL" id="KAG5573271.1"/>
    </source>
</evidence>
<proteinExistence type="predicted"/>
<keyword evidence="2" id="KW-1185">Reference proteome</keyword>
<gene>
    <name evidence="1" type="ORF">H5410_063037</name>
</gene>
<protein>
    <submittedName>
        <fullName evidence="1">Uncharacterized protein</fullName>
    </submittedName>
</protein>
<dbReference type="PANTHER" id="PTHR46250">
    <property type="entry name" value="MYB/SANT-LIKE DNA-BINDING DOMAIN PROTEIN-RELATED"/>
    <property type="match status" value="1"/>
</dbReference>
<feature type="non-terminal residue" evidence="1">
    <location>
        <position position="1"/>
    </location>
</feature>